<evidence type="ECO:0000256" key="7">
    <source>
        <dbReference type="RuleBase" id="RU363032"/>
    </source>
</evidence>
<keyword evidence="6 7" id="KW-0472">Membrane</keyword>
<gene>
    <name evidence="9" type="ORF">DCO61_04870</name>
    <name evidence="10" type="ORF">LS64_003620</name>
</gene>
<evidence type="ECO:0000256" key="1">
    <source>
        <dbReference type="ARBA" id="ARBA00004651"/>
    </source>
</evidence>
<dbReference type="RefSeq" id="WP_034572901.1">
    <property type="nucleotide sequence ID" value="NZ_JRMP02000004.1"/>
</dbReference>
<sequence length="255" mass="28220">MNNKHRFISLIFFALILIIWEYIAQSGLVSPLLLPSISDIYAAFIELCTEGYREHTLLENVAISLQRVLIAFALAAVVGISLGILSGINGYVRAILEPLIDFLRPLPPLGYYFLLILWFGIDEESKIILLFLSALPPIFIASFRGINRIKKDYINSALSMGASRFQLFFFVLFPASLSDIFTGLRIAIGTCYATLVAAEMVASNSGLGRLVIDASSFNQTDILFVGVILIGLTGVILDRILAFVKDRVIHWEGKV</sequence>
<dbReference type="Gene3D" id="1.10.3720.10">
    <property type="entry name" value="MetI-like"/>
    <property type="match status" value="1"/>
</dbReference>
<dbReference type="EMBL" id="QBIU01000001">
    <property type="protein sequence ID" value="MWV69355.1"/>
    <property type="molecule type" value="Genomic_DNA"/>
</dbReference>
<evidence type="ECO:0000259" key="8">
    <source>
        <dbReference type="PROSITE" id="PS50928"/>
    </source>
</evidence>
<feature type="transmembrane region" description="Helical" evidence="7">
    <location>
        <begin position="7"/>
        <end position="24"/>
    </location>
</feature>
<evidence type="ECO:0000256" key="3">
    <source>
        <dbReference type="ARBA" id="ARBA00022475"/>
    </source>
</evidence>
<evidence type="ECO:0000313" key="11">
    <source>
        <dbReference type="Proteomes" id="UP000029714"/>
    </source>
</evidence>
<proteinExistence type="inferred from homology"/>
<dbReference type="InterPro" id="IPR035906">
    <property type="entry name" value="MetI-like_sf"/>
</dbReference>
<dbReference type="OrthoDB" id="5322475at2"/>
<dbReference type="Proteomes" id="UP000029714">
    <property type="component" value="Unassembled WGS sequence"/>
</dbReference>
<keyword evidence="5 7" id="KW-1133">Transmembrane helix</keyword>
<feature type="transmembrane region" description="Helical" evidence="7">
    <location>
        <begin position="102"/>
        <end position="121"/>
    </location>
</feature>
<dbReference type="AlphaFoldDB" id="A0A347VSY0"/>
<evidence type="ECO:0000256" key="6">
    <source>
        <dbReference type="ARBA" id="ARBA00023136"/>
    </source>
</evidence>
<dbReference type="InterPro" id="IPR000515">
    <property type="entry name" value="MetI-like"/>
</dbReference>
<name>A0A347VSY0_9HELI</name>
<evidence type="ECO:0000313" key="12">
    <source>
        <dbReference type="Proteomes" id="UP000477070"/>
    </source>
</evidence>
<evidence type="ECO:0000256" key="5">
    <source>
        <dbReference type="ARBA" id="ARBA00022989"/>
    </source>
</evidence>
<feature type="domain" description="ABC transmembrane type-1" evidence="8">
    <location>
        <begin position="61"/>
        <end position="241"/>
    </location>
</feature>
<reference evidence="10 11" key="1">
    <citation type="journal article" date="2014" name="Genome Announc.">
        <title>Draft genome sequences of eight enterohepatic helicobacter species isolated from both laboratory and wild rodents.</title>
        <authorList>
            <person name="Sheh A."/>
            <person name="Shen Z."/>
            <person name="Fox J.G."/>
        </authorList>
    </citation>
    <scope>NUCLEOTIDE SEQUENCE [LARGE SCALE GENOMIC DNA]</scope>
    <source>
        <strain evidence="10 11">MIT 97-6194</strain>
    </source>
</reference>
<dbReference type="PANTHER" id="PTHR30151">
    <property type="entry name" value="ALKANE SULFONATE ABC TRANSPORTER-RELATED, MEMBRANE SUBUNIT"/>
    <property type="match status" value="1"/>
</dbReference>
<evidence type="ECO:0000313" key="9">
    <source>
        <dbReference type="EMBL" id="MWV69355.1"/>
    </source>
</evidence>
<reference evidence="9 12" key="4">
    <citation type="submission" date="2019-12" db="EMBL/GenBank/DDBJ databases">
        <title>Multi-Generational Helicobacter saguini Isolates.</title>
        <authorList>
            <person name="Mannion A."/>
            <person name="Shen Z."/>
            <person name="Fox J.G."/>
        </authorList>
    </citation>
    <scope>NUCLEOTIDE SEQUENCE [LARGE SCALE GENOMIC DNA]</scope>
    <source>
        <strain evidence="9">16-048</strain>
        <strain evidence="12">16-048 (F4)</strain>
    </source>
</reference>
<comment type="similarity">
    <text evidence="7">Belongs to the binding-protein-dependent transport system permease family.</text>
</comment>
<comment type="caution">
    <text evidence="10">The sequence shown here is derived from an EMBL/GenBank/DDBJ whole genome shotgun (WGS) entry which is preliminary data.</text>
</comment>
<feature type="transmembrane region" description="Helical" evidence="7">
    <location>
        <begin position="127"/>
        <end position="146"/>
    </location>
</feature>
<feature type="transmembrane region" description="Helical" evidence="7">
    <location>
        <begin position="222"/>
        <end position="244"/>
    </location>
</feature>
<feature type="transmembrane region" description="Helical" evidence="7">
    <location>
        <begin position="167"/>
        <end position="188"/>
    </location>
</feature>
<reference evidence="10" key="3">
    <citation type="submission" date="2018-04" db="EMBL/GenBank/DDBJ databases">
        <authorList>
            <person name="Sheh A."/>
            <person name="Shen Z."/>
            <person name="Mannion A.J."/>
            <person name="Fox J.G."/>
        </authorList>
    </citation>
    <scope>NUCLEOTIDE SEQUENCE</scope>
    <source>
        <strain evidence="10">MIT 97-6194</strain>
    </source>
</reference>
<keyword evidence="2 7" id="KW-0813">Transport</keyword>
<dbReference type="PANTHER" id="PTHR30151:SF0">
    <property type="entry name" value="ABC TRANSPORTER PERMEASE PROTEIN MJ0413-RELATED"/>
    <property type="match status" value="1"/>
</dbReference>
<dbReference type="SUPFAM" id="SSF161098">
    <property type="entry name" value="MetI-like"/>
    <property type="match status" value="1"/>
</dbReference>
<keyword evidence="3" id="KW-1003">Cell membrane</keyword>
<protein>
    <submittedName>
        <fullName evidence="9 10">ABC transporter permease</fullName>
    </submittedName>
</protein>
<dbReference type="PROSITE" id="PS50928">
    <property type="entry name" value="ABC_TM1"/>
    <property type="match status" value="1"/>
</dbReference>
<reference evidence="10 11" key="2">
    <citation type="journal article" date="2016" name="Infect. Immun.">
        <title>Helicobacter saguini, a Novel Helicobacter Isolated from Cotton-Top Tamarins with Ulcerative Colitis, Has Proinflammatory Properties and Induces Typhlocolitis and Dysplasia in Gnotobiotic IL-10-/- Mice.</title>
        <authorList>
            <person name="Shen Z."/>
            <person name="Mannion A."/>
            <person name="Whary M.T."/>
            <person name="Muthupalani S."/>
            <person name="Sheh A."/>
            <person name="Feng Y."/>
            <person name="Gong G."/>
            <person name="Vandamme P."/>
            <person name="Holcombe H.R."/>
            <person name="Paster B.J."/>
            <person name="Fox J.G."/>
        </authorList>
    </citation>
    <scope>NUCLEOTIDE SEQUENCE [LARGE SCALE GENOMIC DNA]</scope>
    <source>
        <strain evidence="10 11">MIT 97-6194</strain>
    </source>
</reference>
<dbReference type="FunFam" id="1.10.3720.10:FF:000003">
    <property type="entry name" value="Aliphatic sulfonate ABC transporter permease"/>
    <property type="match status" value="1"/>
</dbReference>
<keyword evidence="4 7" id="KW-0812">Transmembrane</keyword>
<dbReference type="GO" id="GO:0005886">
    <property type="term" value="C:plasma membrane"/>
    <property type="evidence" value="ECO:0007669"/>
    <property type="project" value="UniProtKB-SubCell"/>
</dbReference>
<accession>A0A347VSY0</accession>
<dbReference type="Proteomes" id="UP000477070">
    <property type="component" value="Unassembled WGS sequence"/>
</dbReference>
<evidence type="ECO:0000313" key="10">
    <source>
        <dbReference type="EMBL" id="TLD95013.1"/>
    </source>
</evidence>
<dbReference type="GO" id="GO:0042918">
    <property type="term" value="P:alkanesulfonate transmembrane transport"/>
    <property type="evidence" value="ECO:0007669"/>
    <property type="project" value="UniProtKB-ARBA"/>
</dbReference>
<dbReference type="EMBL" id="JRMP02000004">
    <property type="protein sequence ID" value="TLD95013.1"/>
    <property type="molecule type" value="Genomic_DNA"/>
</dbReference>
<evidence type="ECO:0000256" key="4">
    <source>
        <dbReference type="ARBA" id="ARBA00022692"/>
    </source>
</evidence>
<keyword evidence="11" id="KW-1185">Reference proteome</keyword>
<dbReference type="STRING" id="1548018.LS64_10425"/>
<dbReference type="CDD" id="cd06261">
    <property type="entry name" value="TM_PBP2"/>
    <property type="match status" value="1"/>
</dbReference>
<evidence type="ECO:0000256" key="2">
    <source>
        <dbReference type="ARBA" id="ARBA00022448"/>
    </source>
</evidence>
<feature type="transmembrane region" description="Helical" evidence="7">
    <location>
        <begin position="68"/>
        <end position="90"/>
    </location>
</feature>
<dbReference type="Pfam" id="PF00528">
    <property type="entry name" value="BPD_transp_1"/>
    <property type="match status" value="1"/>
</dbReference>
<organism evidence="10 11">
    <name type="scientific">Helicobacter saguini</name>
    <dbReference type="NCBI Taxonomy" id="1548018"/>
    <lineage>
        <taxon>Bacteria</taxon>
        <taxon>Pseudomonadati</taxon>
        <taxon>Campylobacterota</taxon>
        <taxon>Epsilonproteobacteria</taxon>
        <taxon>Campylobacterales</taxon>
        <taxon>Helicobacteraceae</taxon>
        <taxon>Helicobacter</taxon>
    </lineage>
</organism>
<comment type="subcellular location">
    <subcellularLocation>
        <location evidence="1 7">Cell membrane</location>
        <topology evidence="1 7">Multi-pass membrane protein</topology>
    </subcellularLocation>
</comment>